<dbReference type="GO" id="GO:0033499">
    <property type="term" value="P:galactose catabolic process via UDP-galactose, Leloir pathway"/>
    <property type="evidence" value="ECO:0007669"/>
    <property type="project" value="TreeGrafter"/>
</dbReference>
<reference evidence="12 13" key="1">
    <citation type="submission" date="2017-09" db="EMBL/GenBank/DDBJ databases">
        <title>Complete genome sequence of Oxytococcus suis strain ZY16052.</title>
        <authorList>
            <person name="Li F."/>
        </authorList>
    </citation>
    <scope>NUCLEOTIDE SEQUENCE [LARGE SCALE GENOMIC DNA]</scope>
    <source>
        <strain evidence="12 13">ZY16052</strain>
    </source>
</reference>
<dbReference type="AlphaFoldDB" id="A0A347WM83"/>
<evidence type="ECO:0000313" key="13">
    <source>
        <dbReference type="Proteomes" id="UP000263232"/>
    </source>
</evidence>
<dbReference type="GO" id="GO:0004034">
    <property type="term" value="F:aldose 1-epimerase activity"/>
    <property type="evidence" value="ECO:0007669"/>
    <property type="project" value="UniProtKB-EC"/>
</dbReference>
<dbReference type="PANTHER" id="PTHR10091:SF0">
    <property type="entry name" value="GALACTOSE MUTAROTASE"/>
    <property type="match status" value="1"/>
</dbReference>
<keyword evidence="7 8" id="KW-0119">Carbohydrate metabolism</keyword>
<dbReference type="InterPro" id="IPR008183">
    <property type="entry name" value="Aldose_1/G6P_1-epimerase"/>
</dbReference>
<dbReference type="Proteomes" id="UP000263232">
    <property type="component" value="Chromosome"/>
</dbReference>
<evidence type="ECO:0000256" key="8">
    <source>
        <dbReference type="PIRNR" id="PIRNR005096"/>
    </source>
</evidence>
<evidence type="ECO:0000256" key="2">
    <source>
        <dbReference type="ARBA" id="ARBA00005028"/>
    </source>
</evidence>
<evidence type="ECO:0000313" key="12">
    <source>
        <dbReference type="EMBL" id="AXY26190.1"/>
    </source>
</evidence>
<dbReference type="OrthoDB" id="9779408at2"/>
<dbReference type="CDD" id="cd09019">
    <property type="entry name" value="galactose_mutarotase_like"/>
    <property type="match status" value="1"/>
</dbReference>
<dbReference type="InterPro" id="IPR018052">
    <property type="entry name" value="Ald1_epimerase_CS"/>
</dbReference>
<gene>
    <name evidence="12" type="ORF">CL176_09355</name>
</gene>
<dbReference type="GO" id="GO:0006006">
    <property type="term" value="P:glucose metabolic process"/>
    <property type="evidence" value="ECO:0007669"/>
    <property type="project" value="TreeGrafter"/>
</dbReference>
<dbReference type="EMBL" id="CP023434">
    <property type="protein sequence ID" value="AXY26190.1"/>
    <property type="molecule type" value="Genomic_DNA"/>
</dbReference>
<feature type="active site" description="Proton donor" evidence="9">
    <location>
        <position position="175"/>
    </location>
</feature>
<feature type="binding site" evidence="11">
    <location>
        <begin position="175"/>
        <end position="177"/>
    </location>
    <ligand>
        <name>beta-D-galactose</name>
        <dbReference type="ChEBI" id="CHEBI:27667"/>
    </ligand>
</feature>
<dbReference type="GO" id="GO:0005737">
    <property type="term" value="C:cytoplasm"/>
    <property type="evidence" value="ECO:0007669"/>
    <property type="project" value="TreeGrafter"/>
</dbReference>
<dbReference type="InterPro" id="IPR015443">
    <property type="entry name" value="Aldose_1-epimerase"/>
</dbReference>
<evidence type="ECO:0000256" key="10">
    <source>
        <dbReference type="PIRSR" id="PIRSR005096-2"/>
    </source>
</evidence>
<dbReference type="KEGG" id="abae:CL176_09355"/>
<comment type="pathway">
    <text evidence="2 8">Carbohydrate metabolism; hexose metabolism.</text>
</comment>
<dbReference type="RefSeq" id="WP_118991085.1">
    <property type="nucleotide sequence ID" value="NZ_CP023434.1"/>
</dbReference>
<sequence>MKLKIKPIGHYQGQQVDEIIVQNAHTEIVFSNFGARVLRWLDPKGRNIVLGFDSLEDYITNRGYYYGATVGPVAGRISGAQFQLNGSTVQLDANEAPNHLHGGEAGYDFKVWDYECLEQEEAISIVYSLDVSESESVYPGNLQLKVKHTYDTNNQWTIEYWAVSDKDTVLNLTNHVYFNLNGRIHDTVKNHILTGNISHYLPVKADGTPTGEIRPVEGTPFDLTQSQEIGTTLTSNDDQIQLKSGYDHSFIFSNEADHQVELTNGSTSIILTTDQPAVVIYVHSFAEPAVVVNGEGLVPYAGVAMETQALPDAPNHEGFGSIVLTKGDEYRAVTRYQLREA</sequence>
<evidence type="ECO:0000256" key="4">
    <source>
        <dbReference type="ARBA" id="ARBA00013185"/>
    </source>
</evidence>
<protein>
    <recommendedName>
        <fullName evidence="5 8">Aldose 1-epimerase</fullName>
        <ecNumber evidence="4 8">5.1.3.3</ecNumber>
    </recommendedName>
</protein>
<dbReference type="Pfam" id="PF01263">
    <property type="entry name" value="Aldose_epim"/>
    <property type="match status" value="1"/>
</dbReference>
<organism evidence="12 13">
    <name type="scientific">Suicoccus acidiformans</name>
    <dbReference type="NCBI Taxonomy" id="2036206"/>
    <lineage>
        <taxon>Bacteria</taxon>
        <taxon>Bacillati</taxon>
        <taxon>Bacillota</taxon>
        <taxon>Bacilli</taxon>
        <taxon>Lactobacillales</taxon>
        <taxon>Aerococcaceae</taxon>
        <taxon>Suicoccus</taxon>
    </lineage>
</organism>
<evidence type="ECO:0000256" key="9">
    <source>
        <dbReference type="PIRSR" id="PIRSR005096-1"/>
    </source>
</evidence>
<comment type="similarity">
    <text evidence="3 8">Belongs to the aldose epimerase family.</text>
</comment>
<dbReference type="InterPro" id="IPR011013">
    <property type="entry name" value="Gal_mutarotase_sf_dom"/>
</dbReference>
<comment type="catalytic activity">
    <reaction evidence="1 8">
        <text>alpha-D-glucose = beta-D-glucose</text>
        <dbReference type="Rhea" id="RHEA:10264"/>
        <dbReference type="ChEBI" id="CHEBI:15903"/>
        <dbReference type="ChEBI" id="CHEBI:17925"/>
        <dbReference type="EC" id="5.1.3.3"/>
    </reaction>
</comment>
<evidence type="ECO:0000256" key="5">
    <source>
        <dbReference type="ARBA" id="ARBA00014165"/>
    </source>
</evidence>
<feature type="binding site" evidence="10">
    <location>
        <position position="247"/>
    </location>
    <ligand>
        <name>beta-D-galactose</name>
        <dbReference type="ChEBI" id="CHEBI:27667"/>
    </ligand>
</feature>
<name>A0A347WM83_9LACT</name>
<keyword evidence="6 8" id="KW-0413">Isomerase</keyword>
<dbReference type="EC" id="5.1.3.3" evidence="4 8"/>
<dbReference type="UniPathway" id="UPA00242"/>
<evidence type="ECO:0000256" key="3">
    <source>
        <dbReference type="ARBA" id="ARBA00006206"/>
    </source>
</evidence>
<proteinExistence type="inferred from homology"/>
<dbReference type="Gene3D" id="2.70.98.10">
    <property type="match status" value="1"/>
</dbReference>
<keyword evidence="13" id="KW-1185">Reference proteome</keyword>
<evidence type="ECO:0000256" key="7">
    <source>
        <dbReference type="ARBA" id="ARBA00023277"/>
    </source>
</evidence>
<evidence type="ECO:0000256" key="6">
    <source>
        <dbReference type="ARBA" id="ARBA00023235"/>
    </source>
</evidence>
<evidence type="ECO:0000256" key="1">
    <source>
        <dbReference type="ARBA" id="ARBA00001614"/>
    </source>
</evidence>
<feature type="active site" description="Proton acceptor" evidence="9">
    <location>
        <position position="306"/>
    </location>
</feature>
<accession>A0A347WM83</accession>
<dbReference type="PIRSF" id="PIRSF005096">
    <property type="entry name" value="GALM"/>
    <property type="match status" value="1"/>
</dbReference>
<dbReference type="PROSITE" id="PS00545">
    <property type="entry name" value="ALDOSE_1_EPIMERASE"/>
    <property type="match status" value="1"/>
</dbReference>
<dbReference type="InterPro" id="IPR014718">
    <property type="entry name" value="GH-type_carb-bd"/>
</dbReference>
<dbReference type="InterPro" id="IPR047215">
    <property type="entry name" value="Galactose_mutarotase-like"/>
</dbReference>
<dbReference type="PANTHER" id="PTHR10091">
    <property type="entry name" value="ALDOSE-1-EPIMERASE"/>
    <property type="match status" value="1"/>
</dbReference>
<dbReference type="GO" id="GO:0030246">
    <property type="term" value="F:carbohydrate binding"/>
    <property type="evidence" value="ECO:0007669"/>
    <property type="project" value="InterPro"/>
</dbReference>
<evidence type="ECO:0000256" key="11">
    <source>
        <dbReference type="PIRSR" id="PIRSR005096-3"/>
    </source>
</evidence>
<dbReference type="SUPFAM" id="SSF74650">
    <property type="entry name" value="Galactose mutarotase-like"/>
    <property type="match status" value="1"/>
</dbReference>